<dbReference type="EMBL" id="BARU01028348">
    <property type="protein sequence ID" value="GAH69566.1"/>
    <property type="molecule type" value="Genomic_DNA"/>
</dbReference>
<feature type="non-terminal residue" evidence="1">
    <location>
        <position position="1"/>
    </location>
</feature>
<protein>
    <recommendedName>
        <fullName evidence="2">Dockerin domain-containing protein</fullName>
    </recommendedName>
</protein>
<proteinExistence type="predicted"/>
<gene>
    <name evidence="1" type="ORF">S03H2_45256</name>
</gene>
<evidence type="ECO:0000313" key="1">
    <source>
        <dbReference type="EMBL" id="GAH69566.1"/>
    </source>
</evidence>
<evidence type="ECO:0008006" key="2">
    <source>
        <dbReference type="Google" id="ProtNLM"/>
    </source>
</evidence>
<name>X1HHD3_9ZZZZ</name>
<organism evidence="1">
    <name type="scientific">marine sediment metagenome</name>
    <dbReference type="NCBI Taxonomy" id="412755"/>
    <lineage>
        <taxon>unclassified sequences</taxon>
        <taxon>metagenomes</taxon>
        <taxon>ecological metagenomes</taxon>
    </lineage>
</organism>
<comment type="caution">
    <text evidence="1">The sequence shown here is derived from an EMBL/GenBank/DDBJ whole genome shotgun (WGS) entry which is preliminary data.</text>
</comment>
<sequence>NLDGLEPINFLDFSTFAPDWYESGTALAGDINSNEIVDFNDLEILAYHWLSYCN</sequence>
<reference evidence="1" key="1">
    <citation type="journal article" date="2014" name="Front. Microbiol.">
        <title>High frequency of phylogenetically diverse reductive dehalogenase-homologous genes in deep subseafloor sedimentary metagenomes.</title>
        <authorList>
            <person name="Kawai M."/>
            <person name="Futagami T."/>
            <person name="Toyoda A."/>
            <person name="Takaki Y."/>
            <person name="Nishi S."/>
            <person name="Hori S."/>
            <person name="Arai W."/>
            <person name="Tsubouchi T."/>
            <person name="Morono Y."/>
            <person name="Uchiyama I."/>
            <person name="Ito T."/>
            <person name="Fujiyama A."/>
            <person name="Inagaki F."/>
            <person name="Takami H."/>
        </authorList>
    </citation>
    <scope>NUCLEOTIDE SEQUENCE</scope>
    <source>
        <strain evidence="1">Expedition CK06-06</strain>
    </source>
</reference>
<dbReference type="AlphaFoldDB" id="X1HHD3"/>
<accession>X1HHD3</accession>